<keyword evidence="2" id="KW-0521">NADP</keyword>
<evidence type="ECO:0000256" key="2">
    <source>
        <dbReference type="ARBA" id="ARBA00022857"/>
    </source>
</evidence>
<accession>A0ABR4XRM1</accession>
<dbReference type="SUPFAM" id="SSF53720">
    <property type="entry name" value="ALDH-like"/>
    <property type="match status" value="1"/>
</dbReference>
<dbReference type="Proteomes" id="UP000030023">
    <property type="component" value="Unassembled WGS sequence"/>
</dbReference>
<evidence type="ECO:0000256" key="1">
    <source>
        <dbReference type="ARBA" id="ARBA00009986"/>
    </source>
</evidence>
<dbReference type="InterPro" id="IPR016161">
    <property type="entry name" value="Ald_DH/histidinol_DH"/>
</dbReference>
<gene>
    <name evidence="7" type="ORF">Q757_02815</name>
</gene>
<dbReference type="InterPro" id="IPR016162">
    <property type="entry name" value="Ald_DH_N"/>
</dbReference>
<dbReference type="PANTHER" id="PTHR43217:SF2">
    <property type="entry name" value="SUCCINATE-SEMIALDEHYDE DEHYDROGENASE [NADP(+)]"/>
    <property type="match status" value="1"/>
</dbReference>
<organism evidence="7 8">
    <name type="scientific">Oenococcus alcoholitolerans</name>
    <dbReference type="NCBI Taxonomy" id="931074"/>
    <lineage>
        <taxon>Bacteria</taxon>
        <taxon>Bacillati</taxon>
        <taxon>Bacillota</taxon>
        <taxon>Bacilli</taxon>
        <taxon>Lactobacillales</taxon>
        <taxon>Lactobacillaceae</taxon>
        <taxon>Oenococcus</taxon>
    </lineage>
</organism>
<keyword evidence="8" id="KW-1185">Reference proteome</keyword>
<protein>
    <submittedName>
        <fullName evidence="7">Succinate-semialdehyde dehdyrogenase</fullName>
    </submittedName>
</protein>
<evidence type="ECO:0000259" key="6">
    <source>
        <dbReference type="Pfam" id="PF00171"/>
    </source>
</evidence>
<dbReference type="InterPro" id="IPR016163">
    <property type="entry name" value="Ald_DH_C"/>
</dbReference>
<keyword evidence="3 5" id="KW-0560">Oxidoreductase</keyword>
<reference evidence="7 8" key="1">
    <citation type="journal article" date="2014" name="Antonie Van Leeuwenhoek">
        <title>Oenococcus alcoholitolerans sp. nov., a lactic acid bacteria isolated from cachaca and ethanol fermentation processes.</title>
        <authorList>
            <person name="Badotti F."/>
            <person name="Moreira A.P."/>
            <person name="Tonon L.A."/>
            <person name="de Lucena B.T."/>
            <person name="Gomes Fde C."/>
            <person name="Kruger R."/>
            <person name="Thompson C.C."/>
            <person name="de Morais M.A.Jr."/>
            <person name="Rosa C.A."/>
            <person name="Thompson F.L."/>
        </authorList>
    </citation>
    <scope>NUCLEOTIDE SEQUENCE [LARGE SCALE GENOMIC DNA]</scope>
    <source>
        <strain evidence="7 8">UFRJ-M7.2.18</strain>
    </source>
</reference>
<evidence type="ECO:0000256" key="5">
    <source>
        <dbReference type="RuleBase" id="RU003345"/>
    </source>
</evidence>
<sequence>MAYKTVNPYNNKLVKEYPNATSDEIEKALSSGYALYKKWRNQPAIGRTKILHKIADLLRKNEDELARIATTDMGKLLSESKGEVELCAIIADYFADHGNYLLKPEYLDTSSGEDAWVEKHSLGVLLMVEPWNFPYYQIMRVFAPNFVVGNPMILKHASNTPGSAAAFERIVEEAGAPEGSFKNMFLTYDQISDILTDPRLQGVALTGSERGGSSVASEAGKNLKKTSMELGGNDAFVVLSDADLDQVMKVATQARLYNAGQVCVSSKRYIVADNLYDEFLKRLGEEYAKVKPGDPMDPNTTLAPMSSKGAKETLQKQVDAAIQAGAHLYQGNQPIDLPGQFFQPTILTDISHDNPAFYQEMFGPVAHVYKVHSDQEAVDLANDSRYGLGGIVFSGSKEHGAKIASQIETGMVYVNTFLYSLPELPFGGIKNSGYGREMSQIGFEAFVNQELIYAVDKPDFNNRAGALF</sequence>
<evidence type="ECO:0000256" key="4">
    <source>
        <dbReference type="PROSITE-ProRule" id="PRU10007"/>
    </source>
</evidence>
<dbReference type="InterPro" id="IPR047110">
    <property type="entry name" value="GABD/Sad-like"/>
</dbReference>
<dbReference type="InterPro" id="IPR029510">
    <property type="entry name" value="Ald_DH_CS_GLU"/>
</dbReference>
<proteinExistence type="inferred from homology"/>
<comment type="similarity">
    <text evidence="1 5">Belongs to the aldehyde dehydrogenase family.</text>
</comment>
<dbReference type="PROSITE" id="PS00687">
    <property type="entry name" value="ALDEHYDE_DEHYDR_GLU"/>
    <property type="match status" value="1"/>
</dbReference>
<dbReference type="InterPro" id="IPR044148">
    <property type="entry name" value="ALDH_GabD1-like"/>
</dbReference>
<evidence type="ECO:0000313" key="8">
    <source>
        <dbReference type="Proteomes" id="UP000030023"/>
    </source>
</evidence>
<dbReference type="CDD" id="cd07100">
    <property type="entry name" value="ALDH_SSADH1_GabD1"/>
    <property type="match status" value="1"/>
</dbReference>
<comment type="caution">
    <text evidence="7">The sequence shown here is derived from an EMBL/GenBank/DDBJ whole genome shotgun (WGS) entry which is preliminary data.</text>
</comment>
<dbReference type="Gene3D" id="3.40.605.10">
    <property type="entry name" value="Aldehyde Dehydrogenase, Chain A, domain 1"/>
    <property type="match status" value="1"/>
</dbReference>
<dbReference type="Gene3D" id="3.40.309.10">
    <property type="entry name" value="Aldehyde Dehydrogenase, Chain A, domain 2"/>
    <property type="match status" value="1"/>
</dbReference>
<dbReference type="Pfam" id="PF00171">
    <property type="entry name" value="Aldedh"/>
    <property type="match status" value="1"/>
</dbReference>
<feature type="domain" description="Aldehyde dehydrogenase" evidence="6">
    <location>
        <begin position="3"/>
        <end position="449"/>
    </location>
</feature>
<dbReference type="InterPro" id="IPR015590">
    <property type="entry name" value="Aldehyde_DH_dom"/>
</dbReference>
<feature type="active site" evidence="4">
    <location>
        <position position="229"/>
    </location>
</feature>
<evidence type="ECO:0000256" key="3">
    <source>
        <dbReference type="ARBA" id="ARBA00023002"/>
    </source>
</evidence>
<name>A0ABR4XRM1_9LACO</name>
<evidence type="ECO:0000313" key="7">
    <source>
        <dbReference type="EMBL" id="KGO32139.1"/>
    </source>
</evidence>
<dbReference type="PANTHER" id="PTHR43217">
    <property type="entry name" value="SUCCINATE SEMIALDEHYDE DEHYDROGENASE [NAD(P)+] SAD"/>
    <property type="match status" value="1"/>
</dbReference>
<dbReference type="EMBL" id="AXCV01000085">
    <property type="protein sequence ID" value="KGO32139.1"/>
    <property type="molecule type" value="Genomic_DNA"/>
</dbReference>